<organism evidence="5 6">
    <name type="scientific">Olpidium bornovanus</name>
    <dbReference type="NCBI Taxonomy" id="278681"/>
    <lineage>
        <taxon>Eukaryota</taxon>
        <taxon>Fungi</taxon>
        <taxon>Fungi incertae sedis</taxon>
        <taxon>Olpidiomycota</taxon>
        <taxon>Olpidiomycotina</taxon>
        <taxon>Olpidiomycetes</taxon>
        <taxon>Olpidiales</taxon>
        <taxon>Olpidiaceae</taxon>
        <taxon>Olpidium</taxon>
    </lineage>
</organism>
<dbReference type="PANTHER" id="PTHR23077">
    <property type="entry name" value="AAA-FAMILY ATPASE"/>
    <property type="match status" value="1"/>
</dbReference>
<keyword evidence="6" id="KW-1185">Reference proteome</keyword>
<proteinExistence type="inferred from homology"/>
<dbReference type="GO" id="GO:0005524">
    <property type="term" value="F:ATP binding"/>
    <property type="evidence" value="ECO:0007669"/>
    <property type="project" value="UniProtKB-KW"/>
</dbReference>
<comment type="caution">
    <text evidence="5">The sequence shown here is derived from an EMBL/GenBank/DDBJ whole genome shotgun (WGS) entry which is preliminary data.</text>
</comment>
<name>A0A8H7ZMK3_9FUNG</name>
<feature type="domain" description="ATPase AAA-type core" evidence="4">
    <location>
        <begin position="152"/>
        <end position="181"/>
    </location>
</feature>
<dbReference type="InterPro" id="IPR003959">
    <property type="entry name" value="ATPase_AAA_core"/>
</dbReference>
<dbReference type="OrthoDB" id="5421at2759"/>
<protein>
    <submittedName>
        <fullName evidence="5">P-loop containing nucleoside triphosphate hydrolase protein</fullName>
    </submittedName>
</protein>
<dbReference type="InterPro" id="IPR050168">
    <property type="entry name" value="AAA_ATPase_domain"/>
</dbReference>
<reference evidence="5 6" key="1">
    <citation type="journal article" name="Sci. Rep.">
        <title>Genome-scale phylogenetic analyses confirm Olpidium as the closest living zoosporic fungus to the non-flagellated, terrestrial fungi.</title>
        <authorList>
            <person name="Chang Y."/>
            <person name="Rochon D."/>
            <person name="Sekimoto S."/>
            <person name="Wang Y."/>
            <person name="Chovatia M."/>
            <person name="Sandor L."/>
            <person name="Salamov A."/>
            <person name="Grigoriev I.V."/>
            <person name="Stajich J.E."/>
            <person name="Spatafora J.W."/>
        </authorList>
    </citation>
    <scope>NUCLEOTIDE SEQUENCE [LARGE SCALE GENOMIC DNA]</scope>
    <source>
        <strain evidence="5">S191</strain>
    </source>
</reference>
<dbReference type="SUPFAM" id="SSF52540">
    <property type="entry name" value="P-loop containing nucleoside triphosphate hydrolases"/>
    <property type="match status" value="1"/>
</dbReference>
<dbReference type="Pfam" id="PF00004">
    <property type="entry name" value="AAA"/>
    <property type="match status" value="1"/>
</dbReference>
<dbReference type="InterPro" id="IPR027417">
    <property type="entry name" value="P-loop_NTPase"/>
</dbReference>
<evidence type="ECO:0000313" key="5">
    <source>
        <dbReference type="EMBL" id="KAG5455747.1"/>
    </source>
</evidence>
<dbReference type="EMBL" id="JAEFCI010012857">
    <property type="protein sequence ID" value="KAG5455747.1"/>
    <property type="molecule type" value="Genomic_DNA"/>
</dbReference>
<sequence>MRVILQELCLADVLVRGLDNDEQCGDAAENDMCAAIGTFFRKAKLIAPSVVLVPDIDLMKACTSAADANLASHLASLSISDVPSLSWADFEVALPLTSLAGRMDVDSGGASSLWDTVGGYEDVKRRLVRTALWPLLRPETWTRLGVRPPGGVLLYGPSGCGKTALLRALAGEPGIHCVFVKA</sequence>
<evidence type="ECO:0000256" key="2">
    <source>
        <dbReference type="ARBA" id="ARBA00022741"/>
    </source>
</evidence>
<accession>A0A8H7ZMK3</accession>
<dbReference type="AlphaFoldDB" id="A0A8H7ZMK3"/>
<evidence type="ECO:0000313" key="6">
    <source>
        <dbReference type="Proteomes" id="UP000673691"/>
    </source>
</evidence>
<evidence type="ECO:0000256" key="1">
    <source>
        <dbReference type="ARBA" id="ARBA00006914"/>
    </source>
</evidence>
<evidence type="ECO:0000259" key="4">
    <source>
        <dbReference type="Pfam" id="PF00004"/>
    </source>
</evidence>
<keyword evidence="2" id="KW-0547">Nucleotide-binding</keyword>
<dbReference type="GO" id="GO:0016887">
    <property type="term" value="F:ATP hydrolysis activity"/>
    <property type="evidence" value="ECO:0007669"/>
    <property type="project" value="InterPro"/>
</dbReference>
<evidence type="ECO:0000256" key="3">
    <source>
        <dbReference type="ARBA" id="ARBA00022840"/>
    </source>
</evidence>
<keyword evidence="3" id="KW-0067">ATP-binding</keyword>
<comment type="similarity">
    <text evidence="1">Belongs to the AAA ATPase family.</text>
</comment>
<gene>
    <name evidence="5" type="ORF">BJ554DRAFT_4728</name>
</gene>
<dbReference type="Gene3D" id="3.40.50.300">
    <property type="entry name" value="P-loop containing nucleotide triphosphate hydrolases"/>
    <property type="match status" value="1"/>
</dbReference>
<dbReference type="Proteomes" id="UP000673691">
    <property type="component" value="Unassembled WGS sequence"/>
</dbReference>
<dbReference type="PANTHER" id="PTHR23077:SF171">
    <property type="entry name" value="NUCLEAR VALOSIN-CONTAINING PROTEIN-LIKE"/>
    <property type="match status" value="1"/>
</dbReference>
<keyword evidence="5" id="KW-0378">Hydrolase</keyword>